<protein>
    <submittedName>
        <fullName evidence="1">Glycosyl transferases group 1</fullName>
    </submittedName>
</protein>
<keyword evidence="2" id="KW-1185">Reference proteome</keyword>
<gene>
    <name evidence="1" type="ORF">SAMN04488082_101210</name>
</gene>
<dbReference type="STRING" id="52560.SAMN04488082_101210"/>
<reference evidence="2" key="1">
    <citation type="submission" date="2016-10" db="EMBL/GenBank/DDBJ databases">
        <authorList>
            <person name="Varghese N."/>
            <person name="Submissions S."/>
        </authorList>
    </citation>
    <scope>NUCLEOTIDE SEQUENCE [LARGE SCALE GENOMIC DNA]</scope>
    <source>
        <strain evidence="2">DSM 5918</strain>
    </source>
</reference>
<proteinExistence type="predicted"/>
<dbReference type="GO" id="GO:0016740">
    <property type="term" value="F:transferase activity"/>
    <property type="evidence" value="ECO:0007669"/>
    <property type="project" value="UniProtKB-KW"/>
</dbReference>
<sequence>MNIGIVTTWFERGAAYVSKAYEQALSKEFNVYIYARGGEVCAKGDPVWDRPNVTFAPGWGSRIYQGDSSMSRTHLFSWIIRNKIKVIIFNEQRDFSIVKDCSKFGVTVGAYIDYYKKDTVSSFKCYDFLLCNTRRHLSVFNWHRNCFFIQWGADTKLFQPVKNNYLTRKEAVFFHSAGYGGFNCRKGTDILIKSFQKVKGPSRLVIHSQVPIAKYGKDIQEIVESDERIEFLQKTVPAPGLYYLGDIYVYPSKLEGIGLSVSEALSCGLPVITTDTAPMNEFVTPGYNGNLIKVTAHIKRSDNYYWPESVIDERDLVCKMQSYIDKHDLIDIQKYNARESAINYFDWSKNSGQLCGYIKKVCVYRKPTKFFLFLTVKFLIQDFLRFSLFKIHKLIKYFLLLSKSYCVSKISRRCDIV</sequence>
<evidence type="ECO:0000313" key="2">
    <source>
        <dbReference type="Proteomes" id="UP000198635"/>
    </source>
</evidence>
<dbReference type="AlphaFoldDB" id="A0A1I3N8H3"/>
<dbReference type="Pfam" id="PF13692">
    <property type="entry name" value="Glyco_trans_1_4"/>
    <property type="match status" value="1"/>
</dbReference>
<dbReference type="RefSeq" id="WP_092372291.1">
    <property type="nucleotide sequence ID" value="NZ_FORX01000001.1"/>
</dbReference>
<keyword evidence="1" id="KW-0808">Transferase</keyword>
<organism evidence="1 2">
    <name type="scientific">Desulfomicrobium apsheronum</name>
    <dbReference type="NCBI Taxonomy" id="52560"/>
    <lineage>
        <taxon>Bacteria</taxon>
        <taxon>Pseudomonadati</taxon>
        <taxon>Thermodesulfobacteriota</taxon>
        <taxon>Desulfovibrionia</taxon>
        <taxon>Desulfovibrionales</taxon>
        <taxon>Desulfomicrobiaceae</taxon>
        <taxon>Desulfomicrobium</taxon>
    </lineage>
</organism>
<dbReference type="PANTHER" id="PTHR46656">
    <property type="entry name" value="PUTATIVE-RELATED"/>
    <property type="match status" value="1"/>
</dbReference>
<dbReference type="CDD" id="cd03801">
    <property type="entry name" value="GT4_PimA-like"/>
    <property type="match status" value="1"/>
</dbReference>
<accession>A0A1I3N8H3</accession>
<dbReference type="SUPFAM" id="SSF53756">
    <property type="entry name" value="UDP-Glycosyltransferase/glycogen phosphorylase"/>
    <property type="match status" value="1"/>
</dbReference>
<name>A0A1I3N8H3_9BACT</name>
<dbReference type="PANTHER" id="PTHR46656:SF3">
    <property type="entry name" value="PUTATIVE-RELATED"/>
    <property type="match status" value="1"/>
</dbReference>
<dbReference type="Gene3D" id="3.40.50.2000">
    <property type="entry name" value="Glycogen Phosphorylase B"/>
    <property type="match status" value="1"/>
</dbReference>
<dbReference type="EMBL" id="FORX01000001">
    <property type="protein sequence ID" value="SFJ05538.1"/>
    <property type="molecule type" value="Genomic_DNA"/>
</dbReference>
<dbReference type="OrthoDB" id="9790710at2"/>
<evidence type="ECO:0000313" key="1">
    <source>
        <dbReference type="EMBL" id="SFJ05538.1"/>
    </source>
</evidence>
<dbReference type="Proteomes" id="UP000198635">
    <property type="component" value="Unassembled WGS sequence"/>
</dbReference>